<evidence type="ECO:0000256" key="2">
    <source>
        <dbReference type="ARBA" id="ARBA00022801"/>
    </source>
</evidence>
<name>A0A7M5TYF8_9CNID</name>
<dbReference type="InterPro" id="IPR004947">
    <property type="entry name" value="DNase_II"/>
</dbReference>
<dbReference type="EnsemblMetazoa" id="CLYHEMT003757.1">
    <property type="protein sequence ID" value="CLYHEMP003757.1"/>
    <property type="gene ID" value="CLYHEMG003757"/>
</dbReference>
<dbReference type="Pfam" id="PF03265">
    <property type="entry name" value="DNase_II"/>
    <property type="match status" value="1"/>
</dbReference>
<protein>
    <submittedName>
        <fullName evidence="3">Uncharacterized protein</fullName>
    </submittedName>
</protein>
<dbReference type="AlphaFoldDB" id="A0A7M5TYF8"/>
<evidence type="ECO:0000313" key="3">
    <source>
        <dbReference type="EnsemblMetazoa" id="CLYHEMP003757.1"/>
    </source>
</evidence>
<sequence length="113" mass="12696">MVQCLVLAKMESLSICMCCTSFRKIYWQDVPEYVKDGSAYAYLDNEDMEFTLSPTLITSPQSVAGLTLNQVYDAYENRATPSGQAHLFYNDANLDINDDSYNSKWGHTKGAMA</sequence>
<keyword evidence="2" id="KW-0378">Hydrolase</keyword>
<reference evidence="3" key="1">
    <citation type="submission" date="2021-01" db="UniProtKB">
        <authorList>
            <consortium name="EnsemblMetazoa"/>
        </authorList>
    </citation>
    <scope>IDENTIFICATION</scope>
</reference>
<comment type="similarity">
    <text evidence="1">Belongs to the DNase II family.</text>
</comment>
<dbReference type="GO" id="GO:0004531">
    <property type="term" value="F:deoxyribonuclease II activity"/>
    <property type="evidence" value="ECO:0007669"/>
    <property type="project" value="InterPro"/>
</dbReference>
<accession>A0A7M5TYF8</accession>
<organism evidence="3 4">
    <name type="scientific">Clytia hemisphaerica</name>
    <dbReference type="NCBI Taxonomy" id="252671"/>
    <lineage>
        <taxon>Eukaryota</taxon>
        <taxon>Metazoa</taxon>
        <taxon>Cnidaria</taxon>
        <taxon>Hydrozoa</taxon>
        <taxon>Hydroidolina</taxon>
        <taxon>Leptothecata</taxon>
        <taxon>Obeliida</taxon>
        <taxon>Clytiidae</taxon>
        <taxon>Clytia</taxon>
    </lineage>
</organism>
<evidence type="ECO:0000256" key="1">
    <source>
        <dbReference type="ARBA" id="ARBA00007527"/>
    </source>
</evidence>
<evidence type="ECO:0000313" key="4">
    <source>
        <dbReference type="Proteomes" id="UP000594262"/>
    </source>
</evidence>
<dbReference type="OrthoDB" id="10261598at2759"/>
<keyword evidence="4" id="KW-1185">Reference proteome</keyword>
<dbReference type="Proteomes" id="UP000594262">
    <property type="component" value="Unplaced"/>
</dbReference>
<proteinExistence type="inferred from homology"/>